<organism evidence="2 3">
    <name type="scientific">Patiriisocius marinistellae</name>
    <dbReference type="NCBI Taxonomy" id="2494560"/>
    <lineage>
        <taxon>Bacteria</taxon>
        <taxon>Pseudomonadati</taxon>
        <taxon>Bacteroidota</taxon>
        <taxon>Flavobacteriia</taxon>
        <taxon>Flavobacteriales</taxon>
        <taxon>Flavobacteriaceae</taxon>
        <taxon>Patiriisocius</taxon>
    </lineage>
</organism>
<dbReference type="InterPro" id="IPR033122">
    <property type="entry name" value="LETM1-like_RBD"/>
</dbReference>
<reference evidence="2 3" key="1">
    <citation type="submission" date="2019-08" db="EMBL/GenBank/DDBJ databases">
        <title>Ulvibacter marinistellae sp. nov., isolated from a starfish, Patiria pectinifera.</title>
        <authorList>
            <person name="Kawano K."/>
            <person name="Ushijima N."/>
            <person name="Kihara M."/>
            <person name="Itoh H."/>
        </authorList>
    </citation>
    <scope>NUCLEOTIDE SEQUENCE [LARGE SCALE GENOMIC DNA]</scope>
    <source>
        <strain evidence="2 3">KK4</strain>
    </source>
</reference>
<accession>A0A5J4FVB0</accession>
<dbReference type="Proteomes" id="UP000326994">
    <property type="component" value="Unassembled WGS sequence"/>
</dbReference>
<gene>
    <name evidence="2" type="ORF">ULMS_14180</name>
</gene>
<dbReference type="NCBIfam" id="NF040639">
    <property type="entry name" value="LETM1_rel_film"/>
    <property type="match status" value="1"/>
</dbReference>
<protein>
    <recommendedName>
        <fullName evidence="1">Letm1 RBD domain-containing protein</fullName>
    </recommendedName>
</protein>
<evidence type="ECO:0000313" key="3">
    <source>
        <dbReference type="Proteomes" id="UP000326994"/>
    </source>
</evidence>
<proteinExistence type="predicted"/>
<sequence length="393" mass="45317">MNPSASDWIKKFLSLYANQPKHNDWQHFYDGLKGTGFLYGISMGLVSEIKSTTIKLNIDEMTKVNLFHSLLYTHFNIYPENSKENAITSILEFYKHLDRGKKGWFKKLLNEKVETRILEEIIAKRLQESNTFLKVNAVSLLTYALLFMDVLAYNEYLKNGIKPKTYIKQTERLVILSCFLALQSKLKKNKYDRLLIELFENSSQYLIDDETPVSLKVFKDLSLTPIEKHYLLDVSSLAVWEDSILDASEILFLENLAASLDLPTSMVAESVSSLQQFSERNTTKVALFEYSNPIKQFYKQSTNTVKRLILRNQARLIQELAESGELVKLLSYSTRRDLDITEKKKVKEQLLDICKTIPSLTIFLLPGGTILLPLLIKFIPKMLPSAFDENRVE</sequence>
<dbReference type="EMBL" id="BKCF01000002">
    <property type="protein sequence ID" value="GEQ85910.1"/>
    <property type="molecule type" value="Genomic_DNA"/>
</dbReference>
<dbReference type="RefSeq" id="WP_151893854.1">
    <property type="nucleotide sequence ID" value="NZ_BKCF01000002.1"/>
</dbReference>
<comment type="caution">
    <text evidence="2">The sequence shown here is derived from an EMBL/GenBank/DDBJ whole genome shotgun (WGS) entry which is preliminary data.</text>
</comment>
<dbReference type="GO" id="GO:0043022">
    <property type="term" value="F:ribosome binding"/>
    <property type="evidence" value="ECO:0007669"/>
    <property type="project" value="InterPro"/>
</dbReference>
<evidence type="ECO:0000259" key="1">
    <source>
        <dbReference type="Pfam" id="PF07766"/>
    </source>
</evidence>
<dbReference type="OrthoDB" id="1421172at2"/>
<keyword evidence="3" id="KW-1185">Reference proteome</keyword>
<dbReference type="Pfam" id="PF07766">
    <property type="entry name" value="LETM1_RBD"/>
    <property type="match status" value="1"/>
</dbReference>
<feature type="domain" description="Letm1 RBD" evidence="1">
    <location>
        <begin position="340"/>
        <end position="390"/>
    </location>
</feature>
<evidence type="ECO:0000313" key="2">
    <source>
        <dbReference type="EMBL" id="GEQ85910.1"/>
    </source>
</evidence>
<dbReference type="AlphaFoldDB" id="A0A5J4FVB0"/>
<name>A0A5J4FVB0_9FLAO</name>